<dbReference type="InterPro" id="IPR036250">
    <property type="entry name" value="AcylCo_DH-like_C"/>
</dbReference>
<dbReference type="InterPro" id="IPR009075">
    <property type="entry name" value="AcylCo_DH/oxidase_C"/>
</dbReference>
<name>A0ABT4SEG4_9ACTN</name>
<evidence type="ECO:0000259" key="8">
    <source>
        <dbReference type="Pfam" id="PF02770"/>
    </source>
</evidence>
<dbReference type="SUPFAM" id="SSF47203">
    <property type="entry name" value="Acyl-CoA dehydrogenase C-terminal domain-like"/>
    <property type="match status" value="2"/>
</dbReference>
<dbReference type="PANTHER" id="PTHR43292">
    <property type="entry name" value="ACYL-COA DEHYDROGENASE"/>
    <property type="match status" value="1"/>
</dbReference>
<comment type="caution">
    <text evidence="10">The sequence shown here is derived from an EMBL/GenBank/DDBJ whole genome shotgun (WGS) entry which is preliminary data.</text>
</comment>
<dbReference type="Gene3D" id="1.10.540.10">
    <property type="entry name" value="Acyl-CoA dehydrogenase/oxidase, N-terminal domain"/>
    <property type="match status" value="2"/>
</dbReference>
<feature type="compositionally biased region" description="Basic and acidic residues" evidence="6">
    <location>
        <begin position="490"/>
        <end position="508"/>
    </location>
</feature>
<evidence type="ECO:0000256" key="6">
    <source>
        <dbReference type="SAM" id="MobiDB-lite"/>
    </source>
</evidence>
<feature type="domain" description="Acyl-CoA dehydrogenase/oxidase C-terminal" evidence="7">
    <location>
        <begin position="618"/>
        <end position="730"/>
    </location>
</feature>
<evidence type="ECO:0000313" key="11">
    <source>
        <dbReference type="Proteomes" id="UP001144036"/>
    </source>
</evidence>
<accession>A0ABT4SEG4</accession>
<dbReference type="SUPFAM" id="SSF56645">
    <property type="entry name" value="Acyl-CoA dehydrogenase NM domain-like"/>
    <property type="match status" value="2"/>
</dbReference>
<feature type="domain" description="Acyl-CoA oxidase/dehydrogenase middle" evidence="8">
    <location>
        <begin position="121"/>
        <end position="215"/>
    </location>
</feature>
<dbReference type="Gene3D" id="2.40.110.10">
    <property type="entry name" value="Butyryl-CoA Dehydrogenase, subunit A, domain 2"/>
    <property type="match status" value="1"/>
</dbReference>
<dbReference type="PROSITE" id="PS00072">
    <property type="entry name" value="ACYL_COA_DH_1"/>
    <property type="match status" value="1"/>
</dbReference>
<dbReference type="Pfam" id="PF00441">
    <property type="entry name" value="Acyl-CoA_dh_1"/>
    <property type="match status" value="2"/>
</dbReference>
<comment type="similarity">
    <text evidence="2">Belongs to the acyl-CoA dehydrogenase family.</text>
</comment>
<dbReference type="Proteomes" id="UP001144036">
    <property type="component" value="Unassembled WGS sequence"/>
</dbReference>
<organism evidence="10 11">
    <name type="scientific">Nonomuraea corallina</name>
    <dbReference type="NCBI Taxonomy" id="2989783"/>
    <lineage>
        <taxon>Bacteria</taxon>
        <taxon>Bacillati</taxon>
        <taxon>Actinomycetota</taxon>
        <taxon>Actinomycetes</taxon>
        <taxon>Streptosporangiales</taxon>
        <taxon>Streptosporangiaceae</taxon>
        <taxon>Nonomuraea</taxon>
    </lineage>
</organism>
<evidence type="ECO:0000256" key="4">
    <source>
        <dbReference type="ARBA" id="ARBA00022827"/>
    </source>
</evidence>
<dbReference type="InterPro" id="IPR046373">
    <property type="entry name" value="Acyl-CoA_Oxase/DH_mid-dom_sf"/>
</dbReference>
<evidence type="ECO:0000259" key="9">
    <source>
        <dbReference type="Pfam" id="PF02771"/>
    </source>
</evidence>
<dbReference type="RefSeq" id="WP_270156442.1">
    <property type="nucleotide sequence ID" value="NZ_JAPNNL010000075.1"/>
</dbReference>
<protein>
    <submittedName>
        <fullName evidence="10">Acyl-CoA dehydrogenase family protein</fullName>
    </submittedName>
</protein>
<keyword evidence="11" id="KW-1185">Reference proteome</keyword>
<dbReference type="InterPro" id="IPR009100">
    <property type="entry name" value="AcylCoA_DH/oxidase_NM_dom_sf"/>
</dbReference>
<reference evidence="10" key="1">
    <citation type="submission" date="2022-11" db="EMBL/GenBank/DDBJ databases">
        <title>Nonomuraea corallina sp. nov., a new species of the genus Nonomuraea isolated from sea side sediment in Thai sea.</title>
        <authorList>
            <person name="Ngamcharungchit C."/>
            <person name="Matsumoto A."/>
            <person name="Suriyachadkun C."/>
            <person name="Panbangred W."/>
            <person name="Inahashi Y."/>
            <person name="Intra B."/>
        </authorList>
    </citation>
    <scope>NUCLEOTIDE SEQUENCE</scope>
    <source>
        <strain evidence="10">MCN248</strain>
    </source>
</reference>
<evidence type="ECO:0000256" key="5">
    <source>
        <dbReference type="ARBA" id="ARBA00023002"/>
    </source>
</evidence>
<keyword evidence="4" id="KW-0274">FAD</keyword>
<dbReference type="InterPro" id="IPR037069">
    <property type="entry name" value="AcylCoA_DH/ox_N_sf"/>
</dbReference>
<feature type="region of interest" description="Disordered" evidence="6">
    <location>
        <begin position="266"/>
        <end position="297"/>
    </location>
</feature>
<dbReference type="Gene3D" id="1.20.140.10">
    <property type="entry name" value="Butyryl-CoA Dehydrogenase, subunit A, domain 3"/>
    <property type="match status" value="2"/>
</dbReference>
<keyword evidence="5" id="KW-0560">Oxidoreductase</keyword>
<evidence type="ECO:0000256" key="3">
    <source>
        <dbReference type="ARBA" id="ARBA00022630"/>
    </source>
</evidence>
<dbReference type="Pfam" id="PF02771">
    <property type="entry name" value="Acyl-CoA_dh_N"/>
    <property type="match status" value="1"/>
</dbReference>
<feature type="domain" description="Acyl-CoA dehydrogenase/oxidase N-terminal" evidence="9">
    <location>
        <begin position="14"/>
        <end position="117"/>
    </location>
</feature>
<comment type="cofactor">
    <cofactor evidence="1">
        <name>FAD</name>
        <dbReference type="ChEBI" id="CHEBI:57692"/>
    </cofactor>
</comment>
<evidence type="ECO:0000256" key="1">
    <source>
        <dbReference type="ARBA" id="ARBA00001974"/>
    </source>
</evidence>
<dbReference type="InterPro" id="IPR006089">
    <property type="entry name" value="Acyl-CoA_DH_CS"/>
</dbReference>
<dbReference type="InterPro" id="IPR006091">
    <property type="entry name" value="Acyl-CoA_Oxase/DH_mid-dom"/>
</dbReference>
<evidence type="ECO:0000313" key="10">
    <source>
        <dbReference type="EMBL" id="MDA0635594.1"/>
    </source>
</evidence>
<keyword evidence="3" id="KW-0285">Flavoprotein</keyword>
<evidence type="ECO:0000256" key="2">
    <source>
        <dbReference type="ARBA" id="ARBA00009347"/>
    </source>
</evidence>
<evidence type="ECO:0000259" key="7">
    <source>
        <dbReference type="Pfam" id="PF00441"/>
    </source>
</evidence>
<dbReference type="EMBL" id="JAPNNL010000075">
    <property type="protein sequence ID" value="MDA0635594.1"/>
    <property type="molecule type" value="Genomic_DNA"/>
</dbReference>
<sequence length="775" mass="80636">MDSRELAAARRTTRELVGAWAREGRFSPSCDAWLRGYDLDFTRAMAARGLIGISWPAEYGGGGGSALTRLVVTEELLRAGAPVAAHWIADRQIGPSIVRHGSDAAKARFLPAIASGEVTFCLGMSEPDAGSDLASVRTAATRAEGGWLVTGRKIWTSQAHRSTHAYVLARTGKGDKKHEGLTEFIVDMAAPGVDVRPIHDLAGEHHFNEVTFDAVFVPDEHVLGTVGNGWKQVTEQLALERGGIERVLSTYPLLTAAIEAVSGIGRADDGAGDRADEGAGDGAAPRTGEGAGDGTAERTGEVLARLATLRAMAFDVAGAMDEGRAPVHEAAMLKDLGTTLERDVVELARALLDTEVDPGAAGAEGLLAQGILAAPGFTIRGGTTEVLRTVISRGAVAGGRRRDTSDLGAVVDQVLAGHGGEPGDDLPGIWDTVRELGWTAVGVDEAHGGEGGDLGDVVTIVEGLGRHHVSVPLAETVLARRALAAAGHSAGDDAGHDAKQDAGREAGHDAGGAGSRVGSGVATVALPRRGEGVRFSAGGRLYGTVTKVPWGRHAGRVVVPATLDSGAQQLAEVRAGAAGLSWVEGANLAGEPRDTLRLDGTPAASLGGPGDLLAEASLLRAAALTGALLTALDRTVAHVTVREQFGRPLIAFQAVASLVAALASEAESARVAVRRATAALAEGHADAWARVAAARVVTARAATEGARVAHQAHAAMGITREHPLHLATRRLWAWRDEFGTARWWAGRLGRVFIERGPDDLWRWITEDAGERWSRG</sequence>
<feature type="compositionally biased region" description="Basic and acidic residues" evidence="6">
    <location>
        <begin position="266"/>
        <end position="277"/>
    </location>
</feature>
<dbReference type="InterPro" id="IPR013786">
    <property type="entry name" value="AcylCoA_DH/ox_N"/>
</dbReference>
<dbReference type="InterPro" id="IPR052161">
    <property type="entry name" value="Mycobact_Acyl-CoA_DH"/>
</dbReference>
<dbReference type="Pfam" id="PF02770">
    <property type="entry name" value="Acyl-CoA_dh_M"/>
    <property type="match status" value="1"/>
</dbReference>
<gene>
    <name evidence="10" type="ORF">OUY22_19415</name>
</gene>
<dbReference type="PANTHER" id="PTHR43292:SF4">
    <property type="entry name" value="ACYL-COA DEHYDROGENASE FADE34"/>
    <property type="match status" value="1"/>
</dbReference>
<proteinExistence type="inferred from homology"/>
<feature type="region of interest" description="Disordered" evidence="6">
    <location>
        <begin position="489"/>
        <end position="516"/>
    </location>
</feature>
<feature type="domain" description="Acyl-CoA dehydrogenase/oxidase C-terminal" evidence="7">
    <location>
        <begin position="294"/>
        <end position="394"/>
    </location>
</feature>